<feature type="compositionally biased region" description="Polar residues" evidence="1">
    <location>
        <begin position="1"/>
        <end position="10"/>
    </location>
</feature>
<feature type="compositionally biased region" description="Low complexity" evidence="1">
    <location>
        <begin position="157"/>
        <end position="177"/>
    </location>
</feature>
<sequence length="297" mass="31753">MPNHPNQAAVNTPDRAPEHAPHPDLSLAPTDASPQQPPEPTSHRTPISQSFLEQAKHQLPRTTLTQGTLALSNQLAPPLEGAEEQDESQPPTRPALRLLPEVHEDPTDPAQPPAEPSPADTPPLGLADHVTSIEVTVRLLDPPPQPTSANPATAEPAAQTAGLQTTGAEAESSGRSGVGVVRRAAGLPDARAWGSRLAQAVAEVLAGDRPLSQLVRWTDAVVYMDLNRRVRVLGLTTTATHRGAKERSAIRSVRVSQPAERVAEIAAHVRYGNRSRAMALRLEVHRGRWICTALELG</sequence>
<reference evidence="2 3" key="1">
    <citation type="submission" date="2019-03" db="EMBL/GenBank/DDBJ databases">
        <title>Genomic Encyclopedia of Type Strains, Phase III (KMG-III): the genomes of soil and plant-associated and newly described type strains.</title>
        <authorList>
            <person name="Whitman W."/>
        </authorList>
    </citation>
    <scope>NUCLEOTIDE SEQUENCE [LARGE SCALE GENOMIC DNA]</scope>
    <source>
        <strain evidence="2 3">VKM Ac-2527</strain>
    </source>
</reference>
<dbReference type="AlphaFoldDB" id="A0A4R6KLW3"/>
<comment type="caution">
    <text evidence="2">The sequence shown here is derived from an EMBL/GenBank/DDBJ whole genome shotgun (WGS) entry which is preliminary data.</text>
</comment>
<protein>
    <submittedName>
        <fullName evidence="2">Uncharacterized protein</fullName>
    </submittedName>
</protein>
<feature type="region of interest" description="Disordered" evidence="1">
    <location>
        <begin position="103"/>
        <end position="126"/>
    </location>
</feature>
<dbReference type="OrthoDB" id="3266345at2"/>
<evidence type="ECO:0000313" key="3">
    <source>
        <dbReference type="Proteomes" id="UP000295388"/>
    </source>
</evidence>
<evidence type="ECO:0000313" key="2">
    <source>
        <dbReference type="EMBL" id="TDO51375.1"/>
    </source>
</evidence>
<evidence type="ECO:0000256" key="1">
    <source>
        <dbReference type="SAM" id="MobiDB-lite"/>
    </source>
</evidence>
<feature type="compositionally biased region" description="Polar residues" evidence="1">
    <location>
        <begin position="60"/>
        <end position="71"/>
    </location>
</feature>
<organism evidence="2 3">
    <name type="scientific">Kribbella caucasensis</name>
    <dbReference type="NCBI Taxonomy" id="2512215"/>
    <lineage>
        <taxon>Bacteria</taxon>
        <taxon>Bacillati</taxon>
        <taxon>Actinomycetota</taxon>
        <taxon>Actinomycetes</taxon>
        <taxon>Propionibacteriales</taxon>
        <taxon>Kribbellaceae</taxon>
        <taxon>Kribbella</taxon>
    </lineage>
</organism>
<dbReference type="InterPro" id="IPR045596">
    <property type="entry name" value="DUF6459"/>
</dbReference>
<feature type="region of interest" description="Disordered" evidence="1">
    <location>
        <begin position="140"/>
        <end position="177"/>
    </location>
</feature>
<dbReference type="EMBL" id="SNWQ01000003">
    <property type="protein sequence ID" value="TDO51375.1"/>
    <property type="molecule type" value="Genomic_DNA"/>
</dbReference>
<accession>A0A4R6KLW3</accession>
<feature type="compositionally biased region" description="Pro residues" evidence="1">
    <location>
        <begin position="109"/>
        <end position="121"/>
    </location>
</feature>
<name>A0A4R6KLW3_9ACTN</name>
<feature type="compositionally biased region" description="Polar residues" evidence="1">
    <location>
        <begin position="43"/>
        <end position="52"/>
    </location>
</feature>
<dbReference type="RefSeq" id="WP_133799332.1">
    <property type="nucleotide sequence ID" value="NZ_SNWQ01000003.1"/>
</dbReference>
<gene>
    <name evidence="2" type="ORF">EV643_103112</name>
</gene>
<keyword evidence="3" id="KW-1185">Reference proteome</keyword>
<dbReference type="Pfam" id="PF20060">
    <property type="entry name" value="DUF6459"/>
    <property type="match status" value="1"/>
</dbReference>
<proteinExistence type="predicted"/>
<feature type="region of interest" description="Disordered" evidence="1">
    <location>
        <begin position="1"/>
        <end position="71"/>
    </location>
</feature>
<dbReference type="Proteomes" id="UP000295388">
    <property type="component" value="Unassembled WGS sequence"/>
</dbReference>